<sequence>MVTGAGSGIGAEIARELSQQGWRLTLLGRRIDPLETLSKALPADSLPLSCDVTQPEDVSAAFARAREQFGAVHALINCAGAAPSAPFHKISYDQWQATLGVNLNGVFLATQAALEDMRTAKSGRIINIASTASLKGYAYVSGYCAAKHAVLGMTRSLALELASIGITVNAICPGYTDTDIIRDAVAGIAQKTGRTEDEALTHFTDSNPQGRLITPLEVASAVQWLLSDGASGVNGQAIAINGGEI</sequence>
<dbReference type="PANTHER" id="PTHR42879">
    <property type="entry name" value="3-OXOACYL-(ACYL-CARRIER-PROTEIN) REDUCTASE"/>
    <property type="match status" value="1"/>
</dbReference>
<dbReference type="STRING" id="565045.NOR51B_95"/>
<dbReference type="Gene3D" id="3.40.50.720">
    <property type="entry name" value="NAD(P)-binding Rossmann-like Domain"/>
    <property type="match status" value="1"/>
</dbReference>
<dbReference type="PRINTS" id="PR00081">
    <property type="entry name" value="GDHRDH"/>
</dbReference>
<dbReference type="InterPro" id="IPR020904">
    <property type="entry name" value="Sc_DH/Rdtase_CS"/>
</dbReference>
<evidence type="ECO:0000313" key="4">
    <source>
        <dbReference type="Proteomes" id="UP000004699"/>
    </source>
</evidence>
<dbReference type="PRINTS" id="PR00080">
    <property type="entry name" value="SDRFAMILY"/>
</dbReference>
<name>B8KTA1_9GAMM</name>
<keyword evidence="4" id="KW-1185">Reference proteome</keyword>
<dbReference type="PROSITE" id="PS00061">
    <property type="entry name" value="ADH_SHORT"/>
    <property type="match status" value="1"/>
</dbReference>
<dbReference type="GO" id="GO:0032787">
    <property type="term" value="P:monocarboxylic acid metabolic process"/>
    <property type="evidence" value="ECO:0007669"/>
    <property type="project" value="UniProtKB-ARBA"/>
</dbReference>
<evidence type="ECO:0000259" key="2">
    <source>
        <dbReference type="SMART" id="SM00822"/>
    </source>
</evidence>
<dbReference type="eggNOG" id="COG1028">
    <property type="taxonomic scope" value="Bacteria"/>
</dbReference>
<protein>
    <submittedName>
        <fullName evidence="3">Short-chain dehydrogenase/reductase SDR</fullName>
    </submittedName>
</protein>
<dbReference type="FunFam" id="3.40.50.720:FF:000084">
    <property type="entry name" value="Short-chain dehydrogenase reductase"/>
    <property type="match status" value="1"/>
</dbReference>
<dbReference type="EMBL" id="DS999411">
    <property type="protein sequence ID" value="EED34158.1"/>
    <property type="molecule type" value="Genomic_DNA"/>
</dbReference>
<dbReference type="CDD" id="cd05233">
    <property type="entry name" value="SDR_c"/>
    <property type="match status" value="1"/>
</dbReference>
<feature type="domain" description="Ketoreductase" evidence="2">
    <location>
        <begin position="1"/>
        <end position="165"/>
    </location>
</feature>
<comment type="similarity">
    <text evidence="1">Belongs to the short-chain dehydrogenases/reductases (SDR) family.</text>
</comment>
<gene>
    <name evidence="3" type="ORF">NOR51B_95</name>
</gene>
<proteinExistence type="inferred from homology"/>
<dbReference type="HOGENOM" id="CLU_010194_1_0_6"/>
<dbReference type="Pfam" id="PF13561">
    <property type="entry name" value="adh_short_C2"/>
    <property type="match status" value="1"/>
</dbReference>
<dbReference type="AlphaFoldDB" id="B8KTA1"/>
<dbReference type="InterPro" id="IPR050259">
    <property type="entry name" value="SDR"/>
</dbReference>
<dbReference type="SUPFAM" id="SSF51735">
    <property type="entry name" value="NAD(P)-binding Rossmann-fold domains"/>
    <property type="match status" value="1"/>
</dbReference>
<evidence type="ECO:0000256" key="1">
    <source>
        <dbReference type="ARBA" id="ARBA00006484"/>
    </source>
</evidence>
<dbReference type="InterPro" id="IPR036291">
    <property type="entry name" value="NAD(P)-bd_dom_sf"/>
</dbReference>
<dbReference type="InterPro" id="IPR057326">
    <property type="entry name" value="KR_dom"/>
</dbReference>
<dbReference type="PANTHER" id="PTHR42879:SF2">
    <property type="entry name" value="3-OXOACYL-[ACYL-CARRIER-PROTEIN] REDUCTASE FABG"/>
    <property type="match status" value="1"/>
</dbReference>
<reference evidence="4" key="1">
    <citation type="journal article" date="2013" name="BMC Microbiol.">
        <title>Taxonomy and evolution of bacteriochlorophyll a-containing members of the OM60/NOR5 clade of marine gammaproteobacteria: description of Luminiphilus syltensis gen. nov., sp. nov., reclassification of Haliea rubra as Pseudohaliea rubra gen. nov., comb. nov., and emendation of Chromatocurvus halotolerans.</title>
        <authorList>
            <person name="Spring S."/>
            <person name="Riedel T."/>
            <person name="Sproer C."/>
            <person name="Yan S."/>
            <person name="Harder J."/>
            <person name="Fuchs B.M."/>
        </authorList>
    </citation>
    <scope>NUCLEOTIDE SEQUENCE [LARGE SCALE GENOMIC DNA]</scope>
    <source>
        <strain evidence="4">NOR51-B</strain>
    </source>
</reference>
<accession>B8KTA1</accession>
<dbReference type="SMART" id="SM00822">
    <property type="entry name" value="PKS_KR"/>
    <property type="match status" value="1"/>
</dbReference>
<evidence type="ECO:0000313" key="3">
    <source>
        <dbReference type="EMBL" id="EED34158.1"/>
    </source>
</evidence>
<dbReference type="InterPro" id="IPR002347">
    <property type="entry name" value="SDR_fam"/>
</dbReference>
<organism evidence="3 4">
    <name type="scientific">Luminiphilus syltensis NOR5-1B</name>
    <dbReference type="NCBI Taxonomy" id="565045"/>
    <lineage>
        <taxon>Bacteria</taxon>
        <taxon>Pseudomonadati</taxon>
        <taxon>Pseudomonadota</taxon>
        <taxon>Gammaproteobacteria</taxon>
        <taxon>Cellvibrionales</taxon>
        <taxon>Halieaceae</taxon>
        <taxon>Luminiphilus</taxon>
    </lineage>
</organism>
<dbReference type="Proteomes" id="UP000004699">
    <property type="component" value="Unassembled WGS sequence"/>
</dbReference>